<comment type="subcellular location">
    <subcellularLocation>
        <location evidence="1 15">Cytoplasm</location>
    </subcellularLocation>
</comment>
<dbReference type="EC" id="2.3.2.6" evidence="10 15"/>
<evidence type="ECO:0000313" key="17">
    <source>
        <dbReference type="Proteomes" id="UP001403385"/>
    </source>
</evidence>
<dbReference type="Pfam" id="PF03588">
    <property type="entry name" value="Leu_Phe_trans"/>
    <property type="match status" value="1"/>
</dbReference>
<dbReference type="Proteomes" id="UP001403385">
    <property type="component" value="Unassembled WGS sequence"/>
</dbReference>
<accession>A0AAW9SBB4</accession>
<dbReference type="GO" id="GO:0030163">
    <property type="term" value="P:protein catabolic process"/>
    <property type="evidence" value="ECO:0007669"/>
    <property type="project" value="UniProtKB-UniRule"/>
</dbReference>
<organism evidence="16 17">
    <name type="scientific">Rapidithrix thailandica</name>
    <dbReference type="NCBI Taxonomy" id="413964"/>
    <lineage>
        <taxon>Bacteria</taxon>
        <taxon>Pseudomonadati</taxon>
        <taxon>Bacteroidota</taxon>
        <taxon>Cytophagia</taxon>
        <taxon>Cytophagales</taxon>
        <taxon>Flammeovirgaceae</taxon>
        <taxon>Rapidithrix</taxon>
    </lineage>
</organism>
<dbReference type="Gene3D" id="3.40.630.70">
    <property type="entry name" value="Leucyl/phenylalanyl-tRNA-protein transferase, C-terminal domain"/>
    <property type="match status" value="1"/>
</dbReference>
<evidence type="ECO:0000313" key="16">
    <source>
        <dbReference type="EMBL" id="MEN7551213.1"/>
    </source>
</evidence>
<dbReference type="InterPro" id="IPR016181">
    <property type="entry name" value="Acyl_CoA_acyltransferase"/>
</dbReference>
<dbReference type="InterPro" id="IPR004616">
    <property type="entry name" value="Leu/Phe-tRNA_Trfase"/>
</dbReference>
<dbReference type="AlphaFoldDB" id="A0AAW9SBB4"/>
<protein>
    <recommendedName>
        <fullName evidence="11 15">Leucyl/phenylalanyl-tRNA--protein transferase</fullName>
        <ecNumber evidence="10 15">2.3.2.6</ecNumber>
    </recommendedName>
    <alternativeName>
        <fullName evidence="12 15">L/F-transferase</fullName>
    </alternativeName>
    <alternativeName>
        <fullName evidence="13 15">Leucyltransferase</fullName>
    </alternativeName>
    <alternativeName>
        <fullName evidence="14 15">Phenyalanyltransferase</fullName>
    </alternativeName>
</protein>
<evidence type="ECO:0000256" key="2">
    <source>
        <dbReference type="ARBA" id="ARBA00022490"/>
    </source>
</evidence>
<sequence length="235" mass="27222">MPVFRLDTKEVYFPPAYLADDSGLLAIGGDLSKERLLTAYSMGIFPWYNPDEPILWWSPNPRFILYPSQIKVSKSMRQVLRQNKFEITFDQDFEGVIRGCQNIPRPGQQGTWITQEFIDSYQQLFDMGFVHSVEVWQNGELVGGLYGGYMGKCFFGESMFAKVSNASKAGFIMLAKNLDEQGFELIDCQVHTGHLESLGGEMIPRLDFLKILEKNYQENYRKEDWSNHFRTDFEF</sequence>
<proteinExistence type="inferred from homology"/>
<comment type="caution">
    <text evidence="16">The sequence shown here is derived from an EMBL/GenBank/DDBJ whole genome shotgun (WGS) entry which is preliminary data.</text>
</comment>
<dbReference type="RefSeq" id="WP_346823993.1">
    <property type="nucleotide sequence ID" value="NZ_JBDKWZ010000020.1"/>
</dbReference>
<dbReference type="EMBL" id="JBDKWZ010000020">
    <property type="protein sequence ID" value="MEN7551213.1"/>
    <property type="molecule type" value="Genomic_DNA"/>
</dbReference>
<evidence type="ECO:0000256" key="8">
    <source>
        <dbReference type="ARBA" id="ARBA00054043"/>
    </source>
</evidence>
<evidence type="ECO:0000256" key="7">
    <source>
        <dbReference type="ARBA" id="ARBA00051538"/>
    </source>
</evidence>
<comment type="catalytic activity">
    <reaction evidence="6 15">
        <text>N-terminal L-arginyl-[protein] + L-leucyl-tRNA(Leu) = N-terminal L-leucyl-L-arginyl-[protein] + tRNA(Leu) + H(+)</text>
        <dbReference type="Rhea" id="RHEA:50416"/>
        <dbReference type="Rhea" id="RHEA-COMP:9613"/>
        <dbReference type="Rhea" id="RHEA-COMP:9622"/>
        <dbReference type="Rhea" id="RHEA-COMP:12672"/>
        <dbReference type="Rhea" id="RHEA-COMP:12673"/>
        <dbReference type="ChEBI" id="CHEBI:15378"/>
        <dbReference type="ChEBI" id="CHEBI:64719"/>
        <dbReference type="ChEBI" id="CHEBI:78442"/>
        <dbReference type="ChEBI" id="CHEBI:78494"/>
        <dbReference type="ChEBI" id="CHEBI:133044"/>
        <dbReference type="EC" id="2.3.2.6"/>
    </reaction>
</comment>
<dbReference type="HAMAP" id="MF_00688">
    <property type="entry name" value="Leu_Phe_trans"/>
    <property type="match status" value="1"/>
</dbReference>
<dbReference type="PANTHER" id="PTHR30098">
    <property type="entry name" value="LEUCYL/PHENYLALANYL-TRNA--PROTEIN TRANSFERASE"/>
    <property type="match status" value="1"/>
</dbReference>
<dbReference type="FunFam" id="3.30.70.3550:FF:000001">
    <property type="entry name" value="Leucyl/phenylalanyl-tRNA--protein transferase"/>
    <property type="match status" value="1"/>
</dbReference>
<evidence type="ECO:0000256" key="13">
    <source>
        <dbReference type="ARBA" id="ARBA00077165"/>
    </source>
</evidence>
<keyword evidence="17" id="KW-1185">Reference proteome</keyword>
<keyword evidence="2 15" id="KW-0963">Cytoplasm</keyword>
<dbReference type="Gene3D" id="3.30.70.3550">
    <property type="entry name" value="Leucyl/phenylalanyl-tRNA-protein transferase, N-terminal domain"/>
    <property type="match status" value="1"/>
</dbReference>
<dbReference type="InterPro" id="IPR042221">
    <property type="entry name" value="Leu/Phe-tRNA_Trfase_N"/>
</dbReference>
<evidence type="ECO:0000256" key="5">
    <source>
        <dbReference type="ARBA" id="ARBA00050607"/>
    </source>
</evidence>
<evidence type="ECO:0000256" key="15">
    <source>
        <dbReference type="HAMAP-Rule" id="MF_00688"/>
    </source>
</evidence>
<name>A0AAW9SBB4_9BACT</name>
<dbReference type="GO" id="GO:0005737">
    <property type="term" value="C:cytoplasm"/>
    <property type="evidence" value="ECO:0007669"/>
    <property type="project" value="UniProtKB-SubCell"/>
</dbReference>
<evidence type="ECO:0000256" key="14">
    <source>
        <dbReference type="ARBA" id="ARBA00083640"/>
    </source>
</evidence>
<keyword evidence="4 15" id="KW-0012">Acyltransferase</keyword>
<evidence type="ECO:0000256" key="6">
    <source>
        <dbReference type="ARBA" id="ARBA00050652"/>
    </source>
</evidence>
<evidence type="ECO:0000256" key="4">
    <source>
        <dbReference type="ARBA" id="ARBA00023315"/>
    </source>
</evidence>
<comment type="function">
    <text evidence="8 15">Functions in the N-end rule pathway of protein degradation where it conjugates Leu, Phe and, less efficiently, Met from aminoacyl-tRNAs to the N-termini of proteins containing an N-terminal arginine or lysine.</text>
</comment>
<evidence type="ECO:0000256" key="10">
    <source>
        <dbReference type="ARBA" id="ARBA00066767"/>
    </source>
</evidence>
<dbReference type="GO" id="GO:0008914">
    <property type="term" value="F:leucyl-tRNA--protein transferase activity"/>
    <property type="evidence" value="ECO:0007669"/>
    <property type="project" value="UniProtKB-UniRule"/>
</dbReference>
<comment type="similarity">
    <text evidence="9 15">Belongs to the L/F-transferase family.</text>
</comment>
<gene>
    <name evidence="15 16" type="primary">aat</name>
    <name evidence="16" type="ORF">AAG747_25065</name>
</gene>
<evidence type="ECO:0000256" key="12">
    <source>
        <dbReference type="ARBA" id="ARBA00077136"/>
    </source>
</evidence>
<dbReference type="InterPro" id="IPR042203">
    <property type="entry name" value="Leu/Phe-tRNA_Trfase_C"/>
</dbReference>
<evidence type="ECO:0000256" key="9">
    <source>
        <dbReference type="ARBA" id="ARBA00061535"/>
    </source>
</evidence>
<dbReference type="NCBIfam" id="TIGR00667">
    <property type="entry name" value="aat"/>
    <property type="match status" value="1"/>
</dbReference>
<reference evidence="16 17" key="1">
    <citation type="submission" date="2024-04" db="EMBL/GenBank/DDBJ databases">
        <title>Novel genus in family Flammeovirgaceae.</title>
        <authorList>
            <person name="Nguyen T.H."/>
            <person name="Vuong T.Q."/>
            <person name="Le H."/>
            <person name="Kim S.-G."/>
        </authorList>
    </citation>
    <scope>NUCLEOTIDE SEQUENCE [LARGE SCALE GENOMIC DNA]</scope>
    <source>
        <strain evidence="16 17">JCM 23209</strain>
    </source>
</reference>
<evidence type="ECO:0000256" key="11">
    <source>
        <dbReference type="ARBA" id="ARBA00074372"/>
    </source>
</evidence>
<comment type="catalytic activity">
    <reaction evidence="7 15">
        <text>N-terminal L-lysyl-[protein] + L-leucyl-tRNA(Leu) = N-terminal L-leucyl-L-lysyl-[protein] + tRNA(Leu) + H(+)</text>
        <dbReference type="Rhea" id="RHEA:12340"/>
        <dbReference type="Rhea" id="RHEA-COMP:9613"/>
        <dbReference type="Rhea" id="RHEA-COMP:9622"/>
        <dbReference type="Rhea" id="RHEA-COMP:12670"/>
        <dbReference type="Rhea" id="RHEA-COMP:12671"/>
        <dbReference type="ChEBI" id="CHEBI:15378"/>
        <dbReference type="ChEBI" id="CHEBI:65249"/>
        <dbReference type="ChEBI" id="CHEBI:78442"/>
        <dbReference type="ChEBI" id="CHEBI:78494"/>
        <dbReference type="ChEBI" id="CHEBI:133043"/>
        <dbReference type="EC" id="2.3.2.6"/>
    </reaction>
</comment>
<evidence type="ECO:0000256" key="3">
    <source>
        <dbReference type="ARBA" id="ARBA00022679"/>
    </source>
</evidence>
<comment type="catalytic activity">
    <reaction evidence="5 15">
        <text>L-phenylalanyl-tRNA(Phe) + an N-terminal L-alpha-aminoacyl-[protein] = an N-terminal L-phenylalanyl-L-alpha-aminoacyl-[protein] + tRNA(Phe)</text>
        <dbReference type="Rhea" id="RHEA:43632"/>
        <dbReference type="Rhea" id="RHEA-COMP:9668"/>
        <dbReference type="Rhea" id="RHEA-COMP:9699"/>
        <dbReference type="Rhea" id="RHEA-COMP:10636"/>
        <dbReference type="Rhea" id="RHEA-COMP:10637"/>
        <dbReference type="ChEBI" id="CHEBI:78442"/>
        <dbReference type="ChEBI" id="CHEBI:78531"/>
        <dbReference type="ChEBI" id="CHEBI:78597"/>
        <dbReference type="ChEBI" id="CHEBI:83561"/>
        <dbReference type="EC" id="2.3.2.6"/>
    </reaction>
</comment>
<evidence type="ECO:0000256" key="1">
    <source>
        <dbReference type="ARBA" id="ARBA00004496"/>
    </source>
</evidence>
<dbReference type="PANTHER" id="PTHR30098:SF2">
    <property type="entry name" value="LEUCYL_PHENYLALANYL-TRNA--PROTEIN TRANSFERASE"/>
    <property type="match status" value="1"/>
</dbReference>
<dbReference type="SUPFAM" id="SSF55729">
    <property type="entry name" value="Acyl-CoA N-acyltransferases (Nat)"/>
    <property type="match status" value="1"/>
</dbReference>
<keyword evidence="3 15" id="KW-0808">Transferase</keyword>